<name>A0A834E3K9_9CHIR</name>
<feature type="compositionally biased region" description="Basic and acidic residues" evidence="1">
    <location>
        <begin position="116"/>
        <end position="128"/>
    </location>
</feature>
<comment type="caution">
    <text evidence="2">The sequence shown here is derived from an EMBL/GenBank/DDBJ whole genome shotgun (WGS) entry which is preliminary data.</text>
</comment>
<gene>
    <name evidence="2" type="ORF">HJG60_002232</name>
</gene>
<reference evidence="2 3" key="1">
    <citation type="journal article" date="2020" name="Nature">
        <title>Six reference-quality genomes reveal evolution of bat adaptations.</title>
        <authorList>
            <person name="Jebb D."/>
            <person name="Huang Z."/>
            <person name="Pippel M."/>
            <person name="Hughes G.M."/>
            <person name="Lavrichenko K."/>
            <person name="Devanna P."/>
            <person name="Winkler S."/>
            <person name="Jermiin L.S."/>
            <person name="Skirmuntt E.C."/>
            <person name="Katzourakis A."/>
            <person name="Burkitt-Gray L."/>
            <person name="Ray D.A."/>
            <person name="Sullivan K.A.M."/>
            <person name="Roscito J.G."/>
            <person name="Kirilenko B.M."/>
            <person name="Davalos L.M."/>
            <person name="Corthals A.P."/>
            <person name="Power M.L."/>
            <person name="Jones G."/>
            <person name="Ransome R.D."/>
            <person name="Dechmann D.K.N."/>
            <person name="Locatelli A.G."/>
            <person name="Puechmaille S.J."/>
            <person name="Fedrigo O."/>
            <person name="Jarvis E.D."/>
            <person name="Hiller M."/>
            <person name="Vernes S.C."/>
            <person name="Myers E.W."/>
            <person name="Teeling E.C."/>
        </authorList>
    </citation>
    <scope>NUCLEOTIDE SEQUENCE [LARGE SCALE GENOMIC DNA]</scope>
    <source>
        <strain evidence="2">Bat1K_MPI-CBG_1</strain>
    </source>
</reference>
<dbReference type="Proteomes" id="UP000664940">
    <property type="component" value="Unassembled WGS sequence"/>
</dbReference>
<evidence type="ECO:0000313" key="2">
    <source>
        <dbReference type="EMBL" id="KAF6102499.1"/>
    </source>
</evidence>
<evidence type="ECO:0000256" key="1">
    <source>
        <dbReference type="SAM" id="MobiDB-lite"/>
    </source>
</evidence>
<proteinExistence type="predicted"/>
<protein>
    <submittedName>
        <fullName evidence="2">Coiled-coil domain containing 34</fullName>
    </submittedName>
</protein>
<dbReference type="PANTHER" id="PTHR23247">
    <property type="entry name" value="NY-REN-41 ANTIGEN L15 -RELATED"/>
    <property type="match status" value="1"/>
</dbReference>
<evidence type="ECO:0000313" key="3">
    <source>
        <dbReference type="Proteomes" id="UP000664940"/>
    </source>
</evidence>
<dbReference type="EMBL" id="JABVXQ010000006">
    <property type="protein sequence ID" value="KAF6102499.1"/>
    <property type="molecule type" value="Genomic_DNA"/>
</dbReference>
<feature type="region of interest" description="Disordered" evidence="1">
    <location>
        <begin position="49"/>
        <end position="136"/>
    </location>
</feature>
<sequence length="167" mass="18183">MWAAGRWGAASPLFDTRFPAGCRARSRPSSGSFSTFVAGARGPGLETVVVSSPSPPLSCSNSTTSLLSPLRHHSFPFDDDDGDEEDEELDGDAHDSEAEGASLKGMKLQGCASVARSKDNQEEQKQVRSPESSLTPWEMWFVGKEKEERGRLHQKALEVKLDSVLFI</sequence>
<organism evidence="2 3">
    <name type="scientific">Phyllostomus discolor</name>
    <name type="common">pale spear-nosed bat</name>
    <dbReference type="NCBI Taxonomy" id="89673"/>
    <lineage>
        <taxon>Eukaryota</taxon>
        <taxon>Metazoa</taxon>
        <taxon>Chordata</taxon>
        <taxon>Craniata</taxon>
        <taxon>Vertebrata</taxon>
        <taxon>Euteleostomi</taxon>
        <taxon>Mammalia</taxon>
        <taxon>Eutheria</taxon>
        <taxon>Laurasiatheria</taxon>
        <taxon>Chiroptera</taxon>
        <taxon>Yangochiroptera</taxon>
        <taxon>Phyllostomidae</taxon>
        <taxon>Phyllostominae</taxon>
        <taxon>Phyllostomus</taxon>
    </lineage>
</organism>
<accession>A0A834E3K9</accession>
<dbReference type="PANTHER" id="PTHR23247:SF2">
    <property type="entry name" value="COILED-COIL DOMAIN-CONTAINING PROTEIN 34"/>
    <property type="match status" value="1"/>
</dbReference>
<feature type="compositionally biased region" description="Low complexity" evidence="1">
    <location>
        <begin position="49"/>
        <end position="69"/>
    </location>
</feature>
<dbReference type="InterPro" id="IPR045323">
    <property type="entry name" value="CCDC34"/>
</dbReference>
<feature type="compositionally biased region" description="Acidic residues" evidence="1">
    <location>
        <begin position="77"/>
        <end position="90"/>
    </location>
</feature>
<dbReference type="AlphaFoldDB" id="A0A834E3K9"/>